<proteinExistence type="predicted"/>
<comment type="caution">
    <text evidence="1">The sequence shown here is derived from an EMBL/GenBank/DDBJ whole genome shotgun (WGS) entry which is preliminary data.</text>
</comment>
<dbReference type="AlphaFoldDB" id="A0AAN9ACL0"/>
<sequence length="61" mass="7252">MYLDTQRTRELPDLPFLILFEFGFIPHNQGCNKKNYNNNSNKHLTLKEEPSLSTEIIRIQM</sequence>
<name>A0AAN9ACL0_HALRR</name>
<reference evidence="1 2" key="1">
    <citation type="submission" date="2023-11" db="EMBL/GenBank/DDBJ databases">
        <title>Halocaridina rubra genome assembly.</title>
        <authorList>
            <person name="Smith C."/>
        </authorList>
    </citation>
    <scope>NUCLEOTIDE SEQUENCE [LARGE SCALE GENOMIC DNA]</scope>
    <source>
        <strain evidence="1">EP-1</strain>
        <tissue evidence="1">Whole</tissue>
    </source>
</reference>
<evidence type="ECO:0000313" key="1">
    <source>
        <dbReference type="EMBL" id="KAK7079342.1"/>
    </source>
</evidence>
<dbReference type="Proteomes" id="UP001381693">
    <property type="component" value="Unassembled WGS sequence"/>
</dbReference>
<protein>
    <submittedName>
        <fullName evidence="1">Uncharacterized protein</fullName>
    </submittedName>
</protein>
<accession>A0AAN9ACL0</accession>
<keyword evidence="2" id="KW-1185">Reference proteome</keyword>
<dbReference type="EMBL" id="JAXCGZ010007548">
    <property type="protein sequence ID" value="KAK7079342.1"/>
    <property type="molecule type" value="Genomic_DNA"/>
</dbReference>
<organism evidence="1 2">
    <name type="scientific">Halocaridina rubra</name>
    <name type="common">Hawaiian red shrimp</name>
    <dbReference type="NCBI Taxonomy" id="373956"/>
    <lineage>
        <taxon>Eukaryota</taxon>
        <taxon>Metazoa</taxon>
        <taxon>Ecdysozoa</taxon>
        <taxon>Arthropoda</taxon>
        <taxon>Crustacea</taxon>
        <taxon>Multicrustacea</taxon>
        <taxon>Malacostraca</taxon>
        <taxon>Eumalacostraca</taxon>
        <taxon>Eucarida</taxon>
        <taxon>Decapoda</taxon>
        <taxon>Pleocyemata</taxon>
        <taxon>Caridea</taxon>
        <taxon>Atyoidea</taxon>
        <taxon>Atyidae</taxon>
        <taxon>Halocaridina</taxon>
    </lineage>
</organism>
<gene>
    <name evidence="1" type="ORF">SK128_013889</name>
</gene>
<evidence type="ECO:0000313" key="2">
    <source>
        <dbReference type="Proteomes" id="UP001381693"/>
    </source>
</evidence>